<accession>A0ABX7W428</accession>
<dbReference type="PRINTS" id="PR00469">
    <property type="entry name" value="PNDRDTASEII"/>
</dbReference>
<evidence type="ECO:0000256" key="1">
    <source>
        <dbReference type="ARBA" id="ARBA00023002"/>
    </source>
</evidence>
<dbReference type="Gene3D" id="3.50.50.60">
    <property type="entry name" value="FAD/NAD(P)-binding domain"/>
    <property type="match status" value="1"/>
</dbReference>
<dbReference type="Proteomes" id="UP000671868">
    <property type="component" value="Chromosome"/>
</dbReference>
<gene>
    <name evidence="2" type="ORF">HNO51_09900</name>
</gene>
<evidence type="ECO:0000313" key="3">
    <source>
        <dbReference type="Proteomes" id="UP000671868"/>
    </source>
</evidence>
<dbReference type="Pfam" id="PF13738">
    <property type="entry name" value="Pyr_redox_3"/>
    <property type="match status" value="1"/>
</dbReference>
<organism evidence="2 3">
    <name type="scientific">Billgrantia sulfidoxydans</name>
    <dbReference type="NCBI Taxonomy" id="2733484"/>
    <lineage>
        <taxon>Bacteria</taxon>
        <taxon>Pseudomonadati</taxon>
        <taxon>Pseudomonadota</taxon>
        <taxon>Gammaproteobacteria</taxon>
        <taxon>Oceanospirillales</taxon>
        <taxon>Halomonadaceae</taxon>
        <taxon>Billgrantia</taxon>
    </lineage>
</organism>
<dbReference type="PANTHER" id="PTHR43539:SF78">
    <property type="entry name" value="FLAVIN-CONTAINING MONOOXYGENASE"/>
    <property type="match status" value="1"/>
</dbReference>
<keyword evidence="1" id="KW-0560">Oxidoreductase</keyword>
<dbReference type="PANTHER" id="PTHR43539">
    <property type="entry name" value="FLAVIN-BINDING MONOOXYGENASE-LIKE PROTEIN (AFU_ORTHOLOGUE AFUA_4G09220)"/>
    <property type="match status" value="1"/>
</dbReference>
<dbReference type="InterPro" id="IPR050982">
    <property type="entry name" value="Auxin_biosynth/cation_transpt"/>
</dbReference>
<sequence>MPAGRFCHRVVIVGAGLSGLALAYRLERRGVRPRLLEAAPRIAEPWRRRHPQLRLNTHRHFSRLPGRPLPRSAGVFAGRDSVIRYLEAYARDLASPIEFGVSVSRIEPGDDGWCLETNVDEIKARHVVVATGRERVPVIPDWPGREGFRGRVRHAADFGSLDDYRDRRVLVAGAGNSGVDVLNHLVRQRTRRLWVAVRGGTAILPKRLLGVPVQRLSGVISCLPTAVADGLLTITERIAFGDLRRLGLPRGEIGAATRLARRGVAPAIDDGFVRALEGGSATVVPGVVAFEPRAVVLKDGRRLRPDIVICATGYRPGLEGLVGHLKVLDDRGVPRCQDAESLPGLPGLWFLGMQPRLFGQFQAACRDSRKLARCLLRS</sequence>
<reference evidence="2 3" key="1">
    <citation type="journal article" date="2021" name="Front. Microbiol.">
        <title>Aerobic Denitrification and Heterotrophic Sulfur Oxidation in the Genus Halomonas Revealed by Six Novel Species Characterizations and Genome-Based Analysis.</title>
        <authorList>
            <person name="Wang L."/>
            <person name="Shao Z."/>
        </authorList>
    </citation>
    <scope>NUCLEOTIDE SEQUENCE [LARGE SCALE GENOMIC DNA]</scope>
    <source>
        <strain evidence="2 3">MCCC 1A11059</strain>
    </source>
</reference>
<evidence type="ECO:0000313" key="2">
    <source>
        <dbReference type="EMBL" id="QTP54963.1"/>
    </source>
</evidence>
<protein>
    <submittedName>
        <fullName evidence="2">NAD(P)/FAD-dependent oxidoreductase</fullName>
    </submittedName>
</protein>
<name>A0ABX7W428_9GAMM</name>
<dbReference type="SUPFAM" id="SSF51905">
    <property type="entry name" value="FAD/NAD(P)-binding domain"/>
    <property type="match status" value="2"/>
</dbReference>
<dbReference type="InterPro" id="IPR036188">
    <property type="entry name" value="FAD/NAD-bd_sf"/>
</dbReference>
<dbReference type="PRINTS" id="PR00368">
    <property type="entry name" value="FADPNR"/>
</dbReference>
<proteinExistence type="predicted"/>
<keyword evidence="3" id="KW-1185">Reference proteome</keyword>
<dbReference type="EMBL" id="CP053381">
    <property type="protein sequence ID" value="QTP54963.1"/>
    <property type="molecule type" value="Genomic_DNA"/>
</dbReference>
<dbReference type="RefSeq" id="WP_209539097.1">
    <property type="nucleotide sequence ID" value="NZ_CP053381.1"/>
</dbReference>